<gene>
    <name evidence="3" type="ORF">MACJ_000797</name>
</gene>
<organism evidence="3 4">
    <name type="scientific">Theileria orientalis</name>
    <dbReference type="NCBI Taxonomy" id="68886"/>
    <lineage>
        <taxon>Eukaryota</taxon>
        <taxon>Sar</taxon>
        <taxon>Alveolata</taxon>
        <taxon>Apicomplexa</taxon>
        <taxon>Aconoidasida</taxon>
        <taxon>Piroplasmida</taxon>
        <taxon>Theileriidae</taxon>
        <taxon>Theileria</taxon>
    </lineage>
</organism>
<feature type="compositionally biased region" description="Low complexity" evidence="2">
    <location>
        <begin position="200"/>
        <end position="209"/>
    </location>
</feature>
<dbReference type="OrthoDB" id="361999at2759"/>
<evidence type="ECO:0000256" key="1">
    <source>
        <dbReference type="SAM" id="Coils"/>
    </source>
</evidence>
<sequence length="245" mass="28110">MYSKFKFLDKKDNLKSLNSVSSTIPVENDANYVKVENNYAPPIIVLLPEDSTSREKWEYAVTLKCLGQSNFDAFTNIHNTRMAKMAKISGTTVSEINGEIKETEKELDSVKKELESLKEQKMKFKPASKNDFREKTRQLHVDHNIKLLNREIHVMEIKLEKLKKRLKIAVLFGQKDDKTPKNSRDEEYEEERNDDDEESGSSGEVKSSSKIILRSKNLPTEKSSNDPYMLVSSIGCLIAVYLKVI</sequence>
<protein>
    <submittedName>
        <fullName evidence="3">Uncharacterized protein</fullName>
    </submittedName>
</protein>
<proteinExistence type="predicted"/>
<evidence type="ECO:0000313" key="4">
    <source>
        <dbReference type="Proteomes" id="UP000244803"/>
    </source>
</evidence>
<evidence type="ECO:0000313" key="3">
    <source>
        <dbReference type="EMBL" id="UKJ88353.2"/>
    </source>
</evidence>
<dbReference type="EMBL" id="CP056065">
    <property type="protein sequence ID" value="UKJ88353.2"/>
    <property type="molecule type" value="Genomic_DNA"/>
</dbReference>
<reference evidence="3" key="1">
    <citation type="submission" date="2022-07" db="EMBL/GenBank/DDBJ databases">
        <title>Evaluation of T. orientalis genome assembly methods using nanopore sequencing and analysis of variation between genomes.</title>
        <authorList>
            <person name="Yam J."/>
            <person name="Micallef M.L."/>
            <person name="Liu M."/>
            <person name="Djordjevic S.P."/>
            <person name="Bogema D.R."/>
            <person name="Jenkins C."/>
        </authorList>
    </citation>
    <scope>NUCLEOTIDE SEQUENCE</scope>
    <source>
        <strain evidence="3">Fish Creek</strain>
    </source>
</reference>
<feature type="compositionally biased region" description="Acidic residues" evidence="2">
    <location>
        <begin position="186"/>
        <end position="199"/>
    </location>
</feature>
<dbReference type="Proteomes" id="UP000244803">
    <property type="component" value="Chromosome 1"/>
</dbReference>
<name>A0A976M711_THEOR</name>
<evidence type="ECO:0000256" key="2">
    <source>
        <dbReference type="SAM" id="MobiDB-lite"/>
    </source>
</evidence>
<feature type="region of interest" description="Disordered" evidence="2">
    <location>
        <begin position="177"/>
        <end position="224"/>
    </location>
</feature>
<keyword evidence="1" id="KW-0175">Coiled coil</keyword>
<feature type="coiled-coil region" evidence="1">
    <location>
        <begin position="93"/>
        <end position="120"/>
    </location>
</feature>
<dbReference type="AlphaFoldDB" id="A0A976M711"/>
<accession>A0A976M711</accession>